<dbReference type="InterPro" id="IPR010330">
    <property type="entry name" value="CoiA_nuc"/>
</dbReference>
<organism evidence="2 3">
    <name type="scientific">Novosphingobium kunmingense</name>
    <dbReference type="NCBI Taxonomy" id="1211806"/>
    <lineage>
        <taxon>Bacteria</taxon>
        <taxon>Pseudomonadati</taxon>
        <taxon>Pseudomonadota</taxon>
        <taxon>Alphaproteobacteria</taxon>
        <taxon>Sphingomonadales</taxon>
        <taxon>Sphingomonadaceae</taxon>
        <taxon>Novosphingobium</taxon>
    </lineage>
</organism>
<protein>
    <recommendedName>
        <fullName evidence="1">Competence protein CoiA nuclease-like domain-containing protein</fullName>
    </recommendedName>
</protein>
<sequence>MSHQRTILIADFELPRGAVGIEQLMAMPRAGWEHLRAQINLRRRQDRTRSLAKCRLCEGGVFIRSQATRDSHVPLYAHFPEASKECPWYDGNNLRPDDARAAQYQGHQESALHRRLCAIIEEVTKADPRCSHSAIDTYLRPAIHQRGRWPDVYVEMGSLGRFALEIQLSKPFAPEIAARHLHYDREGVALVWIFNMLEHPMPQGFHDVVTMQRGNAFVFDEAAEAASLERGTLMLNCHLEDGKGGWLAPRLVTLHDLRTESGRCVFVEDRRSDLLEAWSRTERDRWWKALREARKQKPDWPFYHDAFANPWEALGHEVPGLAGWEAEFWAQRSDRARAHSAMLFAILCSVAHSADKGMPVLHITKFKGETAVLQMLNSKLMAADFRHCGRLIETFIDHSRLSPLLAVESLSKKIFEAVRSDEQIDEEHPLWRAMARLFPEALNGVVRAELSDLGRLPKWASAAE</sequence>
<evidence type="ECO:0000313" key="2">
    <source>
        <dbReference type="EMBL" id="PKB14946.1"/>
    </source>
</evidence>
<reference evidence="2 3" key="1">
    <citation type="submission" date="2017-11" db="EMBL/GenBank/DDBJ databases">
        <title>Genomic Encyclopedia of Type Strains, Phase III (KMG-III): the genomes of soil and plant-associated and newly described type strains.</title>
        <authorList>
            <person name="Whitman W."/>
        </authorList>
    </citation>
    <scope>NUCLEOTIDE SEQUENCE [LARGE SCALE GENOMIC DNA]</scope>
    <source>
        <strain evidence="2 3">CGMCC 1.12274</strain>
    </source>
</reference>
<dbReference type="Proteomes" id="UP000232587">
    <property type="component" value="Unassembled WGS sequence"/>
</dbReference>
<dbReference type="EMBL" id="PHUF01000004">
    <property type="protein sequence ID" value="PKB14946.1"/>
    <property type="molecule type" value="Genomic_DNA"/>
</dbReference>
<proteinExistence type="predicted"/>
<dbReference type="Pfam" id="PF06054">
    <property type="entry name" value="CoiA_nuc"/>
    <property type="match status" value="1"/>
</dbReference>
<dbReference type="RefSeq" id="WP_157812562.1">
    <property type="nucleotide sequence ID" value="NZ_PHUF01000004.1"/>
</dbReference>
<dbReference type="AlphaFoldDB" id="A0A2N0H7N3"/>
<comment type="caution">
    <text evidence="2">The sequence shown here is derived from an EMBL/GenBank/DDBJ whole genome shotgun (WGS) entry which is preliminary data.</text>
</comment>
<feature type="domain" description="Competence protein CoiA nuclease-like" evidence="1">
    <location>
        <begin position="135"/>
        <end position="195"/>
    </location>
</feature>
<name>A0A2N0H7N3_9SPHN</name>
<evidence type="ECO:0000259" key="1">
    <source>
        <dbReference type="Pfam" id="PF06054"/>
    </source>
</evidence>
<dbReference type="OrthoDB" id="1302950at2"/>
<gene>
    <name evidence="2" type="ORF">B0I00_2548</name>
</gene>
<accession>A0A2N0H7N3</accession>
<keyword evidence="3" id="KW-1185">Reference proteome</keyword>
<evidence type="ECO:0000313" key="3">
    <source>
        <dbReference type="Proteomes" id="UP000232587"/>
    </source>
</evidence>